<dbReference type="Pfam" id="PF13237">
    <property type="entry name" value="Fer4_10"/>
    <property type="match status" value="1"/>
</dbReference>
<dbReference type="KEGG" id="dmp:FAK_10470"/>
<dbReference type="Gene3D" id="3.30.70.20">
    <property type="match status" value="1"/>
</dbReference>
<dbReference type="AlphaFoldDB" id="A0AAU9EA34"/>
<gene>
    <name evidence="2" type="ORF">FAK_10470</name>
</gene>
<dbReference type="Proteomes" id="UP001366166">
    <property type="component" value="Chromosome"/>
</dbReference>
<accession>A0AAU9EA34</accession>
<dbReference type="PANTHER" id="PTHR42895:SF1">
    <property type="entry name" value="IRON-SULFUR CLUSTER PROTEIN"/>
    <property type="match status" value="1"/>
</dbReference>
<dbReference type="PROSITE" id="PS51379">
    <property type="entry name" value="4FE4S_FER_2"/>
    <property type="match status" value="2"/>
</dbReference>
<dbReference type="InterPro" id="IPR017896">
    <property type="entry name" value="4Fe4S_Fe-S-bd"/>
</dbReference>
<name>A0AAU9EA34_9BACT</name>
<dbReference type="SUPFAM" id="SSF54862">
    <property type="entry name" value="4Fe-4S ferredoxins"/>
    <property type="match status" value="1"/>
</dbReference>
<feature type="domain" description="4Fe-4S ferredoxin-type" evidence="1">
    <location>
        <begin position="36"/>
        <end position="65"/>
    </location>
</feature>
<evidence type="ECO:0000259" key="1">
    <source>
        <dbReference type="PROSITE" id="PS51379"/>
    </source>
</evidence>
<feature type="domain" description="4Fe-4S ferredoxin-type" evidence="1">
    <location>
        <begin position="6"/>
        <end position="35"/>
    </location>
</feature>
<dbReference type="PANTHER" id="PTHR42895">
    <property type="entry name" value="IRON-SULFUR CLUSTER-BINDING PROTEIN-RELATED"/>
    <property type="match status" value="1"/>
</dbReference>
<evidence type="ECO:0000313" key="3">
    <source>
        <dbReference type="Proteomes" id="UP001366166"/>
    </source>
</evidence>
<proteinExistence type="predicted"/>
<dbReference type="EMBL" id="AP028679">
    <property type="protein sequence ID" value="BEQ13981.1"/>
    <property type="molecule type" value="Genomic_DNA"/>
</dbReference>
<protein>
    <submittedName>
        <fullName evidence="2">Ferredoxin</fullName>
    </submittedName>
</protein>
<organism evidence="2 3">
    <name type="scientific">Desulfoferula mesophila</name>
    <dbReference type="NCBI Taxonomy" id="3058419"/>
    <lineage>
        <taxon>Bacteria</taxon>
        <taxon>Pseudomonadati</taxon>
        <taxon>Thermodesulfobacteriota</taxon>
        <taxon>Desulfarculia</taxon>
        <taxon>Desulfarculales</taxon>
        <taxon>Desulfarculaceae</taxon>
        <taxon>Desulfoferula</taxon>
    </lineage>
</organism>
<reference evidence="3" key="1">
    <citation type="journal article" date="2023" name="Arch. Microbiol.">
        <title>Desulfoferula mesophilus gen. nov. sp. nov., a mesophilic sulfate-reducing bacterium isolated from a brackish lake sediment.</title>
        <authorList>
            <person name="Watanabe T."/>
            <person name="Yabe T."/>
            <person name="Tsuji J.M."/>
            <person name="Fukui M."/>
        </authorList>
    </citation>
    <scope>NUCLEOTIDE SEQUENCE [LARGE SCALE GENOMIC DNA]</scope>
    <source>
        <strain evidence="3">12FAK</strain>
    </source>
</reference>
<dbReference type="RefSeq" id="WP_338605708.1">
    <property type="nucleotide sequence ID" value="NZ_AP028679.1"/>
</dbReference>
<keyword evidence="3" id="KW-1185">Reference proteome</keyword>
<dbReference type="InterPro" id="IPR052911">
    <property type="entry name" value="Corrinoid_activation_enz"/>
</dbReference>
<evidence type="ECO:0000313" key="2">
    <source>
        <dbReference type="EMBL" id="BEQ13981.1"/>
    </source>
</evidence>
<sequence length="259" mass="27292">MPRMRGIIHIDEELCNGCGQCILDCTEGALQLVDGKARLVGEIYCDGLGACLSGCPTGALTIEKREAEAFDEEAVEELLASQDQPAHPEPVAPTVAQPIMGGGGCQGHAAMSLEPTAPVASDDDWPTPSQLGHWPIKLQLLSPQAPFLKGADLILLADCAAAALPDLHRRFLLGRAVALACPKLDDAQAHVDKLAELLAGGGMRSLTIVHMEVPCCSGLNWIVEQAMQRAGAKLPVGEMVISRNGTVLGQRNLPWSLAA</sequence>